<reference evidence="1" key="1">
    <citation type="journal article" date="2021" name="New Phytol.">
        <title>Evolutionary innovations through gain and loss of genes in the ectomycorrhizal Boletales.</title>
        <authorList>
            <person name="Wu G."/>
            <person name="Miyauchi S."/>
            <person name="Morin E."/>
            <person name="Kuo A."/>
            <person name="Drula E."/>
            <person name="Varga T."/>
            <person name="Kohler A."/>
            <person name="Feng B."/>
            <person name="Cao Y."/>
            <person name="Lipzen A."/>
            <person name="Daum C."/>
            <person name="Hundley H."/>
            <person name="Pangilinan J."/>
            <person name="Johnson J."/>
            <person name="Barry K."/>
            <person name="LaButti K."/>
            <person name="Ng V."/>
            <person name="Ahrendt S."/>
            <person name="Min B."/>
            <person name="Choi I.G."/>
            <person name="Park H."/>
            <person name="Plett J.M."/>
            <person name="Magnuson J."/>
            <person name="Spatafora J.W."/>
            <person name="Nagy L.G."/>
            <person name="Henrissat B."/>
            <person name="Grigoriev I.V."/>
            <person name="Yang Z.L."/>
            <person name="Xu J."/>
            <person name="Martin F.M."/>
        </authorList>
    </citation>
    <scope>NUCLEOTIDE SEQUENCE</scope>
    <source>
        <strain evidence="1">KUC20120723A-06</strain>
    </source>
</reference>
<accession>A0ACB8BI97</accession>
<protein>
    <submittedName>
        <fullName evidence="1">Uncharacterized protein</fullName>
    </submittedName>
</protein>
<gene>
    <name evidence="1" type="ORF">BV22DRAFT_1034222</name>
</gene>
<comment type="caution">
    <text evidence="1">The sequence shown here is derived from an EMBL/GenBank/DDBJ whole genome shotgun (WGS) entry which is preliminary data.</text>
</comment>
<evidence type="ECO:0000313" key="2">
    <source>
        <dbReference type="Proteomes" id="UP000790709"/>
    </source>
</evidence>
<proteinExistence type="predicted"/>
<sequence length="217" mass="22506">MSAPLRIARLTSLFLAFVFSVVGLAVGLNALIKSNQEKSNILKLAQTYLPPGSSVSLNVDDHDVFSAGGVITAACALATVLSLVYMVLTFLPFGGKASTLRLQSASLLFCSVLIFATLIPFDIFFATRSAGISATLDGVAVPASLIQQIEALVGVTPQYKKISYLRLVAILPWFASLFAATAAGVLHAAAGRAGASAYGGAPSTVGTESEKNVEEHA</sequence>
<dbReference type="EMBL" id="MU266406">
    <property type="protein sequence ID" value="KAH7925226.1"/>
    <property type="molecule type" value="Genomic_DNA"/>
</dbReference>
<keyword evidence="2" id="KW-1185">Reference proteome</keyword>
<organism evidence="1 2">
    <name type="scientific">Leucogyrophana mollusca</name>
    <dbReference type="NCBI Taxonomy" id="85980"/>
    <lineage>
        <taxon>Eukaryota</taxon>
        <taxon>Fungi</taxon>
        <taxon>Dikarya</taxon>
        <taxon>Basidiomycota</taxon>
        <taxon>Agaricomycotina</taxon>
        <taxon>Agaricomycetes</taxon>
        <taxon>Agaricomycetidae</taxon>
        <taxon>Boletales</taxon>
        <taxon>Boletales incertae sedis</taxon>
        <taxon>Leucogyrophana</taxon>
    </lineage>
</organism>
<dbReference type="Proteomes" id="UP000790709">
    <property type="component" value="Unassembled WGS sequence"/>
</dbReference>
<evidence type="ECO:0000313" key="1">
    <source>
        <dbReference type="EMBL" id="KAH7925226.1"/>
    </source>
</evidence>
<name>A0ACB8BI97_9AGAM</name>